<evidence type="ECO:0000313" key="2">
    <source>
        <dbReference type="Proteomes" id="UP000033859"/>
    </source>
</evidence>
<evidence type="ECO:0000313" key="1">
    <source>
        <dbReference type="EMBL" id="KKS25897.1"/>
    </source>
</evidence>
<reference evidence="1 2" key="1">
    <citation type="journal article" date="2015" name="Nature">
        <title>rRNA introns, odd ribosomes, and small enigmatic genomes across a large radiation of phyla.</title>
        <authorList>
            <person name="Brown C.T."/>
            <person name="Hug L.A."/>
            <person name="Thomas B.C."/>
            <person name="Sharon I."/>
            <person name="Castelle C.J."/>
            <person name="Singh A."/>
            <person name="Wilkins M.J."/>
            <person name="Williams K.H."/>
            <person name="Banfield J.F."/>
        </authorList>
    </citation>
    <scope>NUCLEOTIDE SEQUENCE [LARGE SCALE GENOMIC DNA]</scope>
</reference>
<protein>
    <submittedName>
        <fullName evidence="1">Uncharacterized protein</fullName>
    </submittedName>
</protein>
<dbReference type="Gene3D" id="1.20.120.20">
    <property type="entry name" value="Apolipoprotein"/>
    <property type="match status" value="1"/>
</dbReference>
<accession>A0A0G0XN57</accession>
<organism evidence="1 2">
    <name type="scientific">Candidatus Yanofskybacteria bacterium GW2011_GWC2_41_9</name>
    <dbReference type="NCBI Taxonomy" id="1619029"/>
    <lineage>
        <taxon>Bacteria</taxon>
        <taxon>Candidatus Yanofskyibacteriota</taxon>
    </lineage>
</organism>
<dbReference type="Proteomes" id="UP000033859">
    <property type="component" value="Unassembled WGS sequence"/>
</dbReference>
<name>A0A0G0XN57_9BACT</name>
<sequence>MAELTKEYLDKQLGKLATKSSINNLDKKIDNLAHSVDKKIDNLAHSVDEKIDNLAHSVDEKIDNLAMIVANGFAEVKRELDVRDEVAALNRRMSRIEQALNLKN</sequence>
<gene>
    <name evidence="1" type="ORF">UU84_C0032G0006</name>
</gene>
<comment type="caution">
    <text evidence="1">The sequence shown here is derived from an EMBL/GenBank/DDBJ whole genome shotgun (WGS) entry which is preliminary data.</text>
</comment>
<dbReference type="EMBL" id="LCCE01000032">
    <property type="protein sequence ID" value="KKS25897.1"/>
    <property type="molecule type" value="Genomic_DNA"/>
</dbReference>
<proteinExistence type="predicted"/>
<dbReference type="AlphaFoldDB" id="A0A0G0XN57"/>